<dbReference type="Pfam" id="PF07714">
    <property type="entry name" value="PK_Tyr_Ser-Thr"/>
    <property type="match status" value="1"/>
</dbReference>
<keyword evidence="3" id="KW-1185">Reference proteome</keyword>
<proteinExistence type="predicted"/>
<dbReference type="Proteomes" id="UP000022910">
    <property type="component" value="Unassembled WGS sequence"/>
</dbReference>
<dbReference type="AlphaFoldDB" id="A0A015IWV5"/>
<dbReference type="SMR" id="A0A015IWV5"/>
<sequence>MAESCHNRSYYETAIRNEEFGPCNKCRKPKTDDDWCQSCCSDRFELDSKFNNKWTSGNDSIDGFVRRAQSKARNHWEVIEWIPYKRLINVKYLTKGGFSTINKAIWLDGYIICWNDIKNVWNRNRYKLEEEDYLDYRTLKEDEKFGFHVVLKSLNNINEDFLNEWENYLEFLYSAINNYANFVRVFGITQDPKTKVYMVVLEEMKRGSLRDNLLIKKYNPNDKYHNLYEIACSLSALSKPSMTHGDLHNGNLLLKDEFHIYISDFGQSRQFNQSINSKDIYGVIPYMAPEVLRGKPYTKASDIYSFGVIMWEFTSGVPAFHDIPHDFNLSLQICKGHRPEIIEGTEPDYVELMKRCWDNDPNKRPTAKELSEIFDVWSAKYLMEMDYDKRKSVPVPTIIENHPLSCYISRKIDHYAKLNEILDQGELSSIIVIDEGKDDEGKYNIESELEELKI</sequence>
<dbReference type="PRINTS" id="PR00109">
    <property type="entry name" value="TYRKINASE"/>
</dbReference>
<dbReference type="PANTHER" id="PTHR44329">
    <property type="entry name" value="SERINE/THREONINE-PROTEIN KINASE TNNI3K-RELATED"/>
    <property type="match status" value="1"/>
</dbReference>
<dbReference type="HOGENOM" id="CLU_000288_7_34_1"/>
<dbReference type="OrthoDB" id="10318295at2759"/>
<dbReference type="GO" id="GO:0005524">
    <property type="term" value="F:ATP binding"/>
    <property type="evidence" value="ECO:0007669"/>
    <property type="project" value="InterPro"/>
</dbReference>
<protein>
    <submittedName>
        <fullName evidence="2">Kic1p</fullName>
    </submittedName>
</protein>
<gene>
    <name evidence="2" type="ORF">RirG_168330</name>
</gene>
<dbReference type="GO" id="GO:0004674">
    <property type="term" value="F:protein serine/threonine kinase activity"/>
    <property type="evidence" value="ECO:0007669"/>
    <property type="project" value="TreeGrafter"/>
</dbReference>
<dbReference type="InterPro" id="IPR011009">
    <property type="entry name" value="Kinase-like_dom_sf"/>
</dbReference>
<evidence type="ECO:0000313" key="3">
    <source>
        <dbReference type="Proteomes" id="UP000022910"/>
    </source>
</evidence>
<name>A0A015IWV5_RHIIW</name>
<evidence type="ECO:0000259" key="1">
    <source>
        <dbReference type="PROSITE" id="PS50011"/>
    </source>
</evidence>
<comment type="caution">
    <text evidence="2">The sequence shown here is derived from an EMBL/GenBank/DDBJ whole genome shotgun (WGS) entry which is preliminary data.</text>
</comment>
<dbReference type="PROSITE" id="PS50011">
    <property type="entry name" value="PROTEIN_KINASE_DOM"/>
    <property type="match status" value="1"/>
</dbReference>
<dbReference type="InterPro" id="IPR001245">
    <property type="entry name" value="Ser-Thr/Tyr_kinase_cat_dom"/>
</dbReference>
<dbReference type="SUPFAM" id="SSF56112">
    <property type="entry name" value="Protein kinase-like (PK-like)"/>
    <property type="match status" value="1"/>
</dbReference>
<dbReference type="InterPro" id="IPR000719">
    <property type="entry name" value="Prot_kinase_dom"/>
</dbReference>
<reference evidence="2 3" key="1">
    <citation type="submission" date="2014-02" db="EMBL/GenBank/DDBJ databases">
        <title>Single nucleus genome sequencing reveals high similarity among nuclei of an endomycorrhizal fungus.</title>
        <authorList>
            <person name="Lin K."/>
            <person name="Geurts R."/>
            <person name="Zhang Z."/>
            <person name="Limpens E."/>
            <person name="Saunders D.G."/>
            <person name="Mu D."/>
            <person name="Pang E."/>
            <person name="Cao H."/>
            <person name="Cha H."/>
            <person name="Lin T."/>
            <person name="Zhou Q."/>
            <person name="Shang Y."/>
            <person name="Li Y."/>
            <person name="Ivanov S."/>
            <person name="Sharma T."/>
            <person name="Velzen R.V."/>
            <person name="Ruijter N.D."/>
            <person name="Aanen D.K."/>
            <person name="Win J."/>
            <person name="Kamoun S."/>
            <person name="Bisseling T."/>
            <person name="Huang S."/>
        </authorList>
    </citation>
    <scope>NUCLEOTIDE SEQUENCE [LARGE SCALE GENOMIC DNA]</scope>
    <source>
        <strain evidence="3">DAOM197198w</strain>
    </source>
</reference>
<organism evidence="2 3">
    <name type="scientific">Rhizophagus irregularis (strain DAOM 197198w)</name>
    <name type="common">Glomus intraradices</name>
    <dbReference type="NCBI Taxonomy" id="1432141"/>
    <lineage>
        <taxon>Eukaryota</taxon>
        <taxon>Fungi</taxon>
        <taxon>Fungi incertae sedis</taxon>
        <taxon>Mucoromycota</taxon>
        <taxon>Glomeromycotina</taxon>
        <taxon>Glomeromycetes</taxon>
        <taxon>Glomerales</taxon>
        <taxon>Glomeraceae</taxon>
        <taxon>Rhizophagus</taxon>
    </lineage>
</organism>
<dbReference type="EMBL" id="JEMT01025063">
    <property type="protein sequence ID" value="EXX61742.1"/>
    <property type="molecule type" value="Genomic_DNA"/>
</dbReference>
<dbReference type="InterPro" id="IPR051681">
    <property type="entry name" value="Ser/Thr_Kinases-Pseudokinases"/>
</dbReference>
<dbReference type="Gene3D" id="1.10.510.10">
    <property type="entry name" value="Transferase(Phosphotransferase) domain 1"/>
    <property type="match status" value="1"/>
</dbReference>
<feature type="domain" description="Protein kinase" evidence="1">
    <location>
        <begin position="87"/>
        <end position="382"/>
    </location>
</feature>
<accession>A0A015IWV5</accession>
<evidence type="ECO:0000313" key="2">
    <source>
        <dbReference type="EMBL" id="EXX61742.1"/>
    </source>
</evidence>